<proteinExistence type="predicted"/>
<evidence type="ECO:0000313" key="2">
    <source>
        <dbReference type="Proteomes" id="UP000010366"/>
    </source>
</evidence>
<dbReference type="RefSeq" id="WP_015159731.1">
    <property type="nucleotide sequence ID" value="NC_019697.1"/>
</dbReference>
<evidence type="ECO:0000313" key="1">
    <source>
        <dbReference type="EMBL" id="AFY93584.1"/>
    </source>
</evidence>
<name>K9UH94_CHAP6</name>
<dbReference type="AlphaFoldDB" id="K9UH94"/>
<dbReference type="STRING" id="1173020.Cha6605_2533"/>
<reference evidence="1 2" key="1">
    <citation type="submission" date="2012-05" db="EMBL/GenBank/DDBJ databases">
        <title>Finished chromosome of genome of Chamaesiphon sp. PCC 6605.</title>
        <authorList>
            <consortium name="US DOE Joint Genome Institute"/>
            <person name="Gugger M."/>
            <person name="Coursin T."/>
            <person name="Rippka R."/>
            <person name="Tandeau De Marsac N."/>
            <person name="Huntemann M."/>
            <person name="Wei C.-L."/>
            <person name="Han J."/>
            <person name="Detter J.C."/>
            <person name="Han C."/>
            <person name="Tapia R."/>
            <person name="Chen A."/>
            <person name="Kyrpides N."/>
            <person name="Mavromatis K."/>
            <person name="Markowitz V."/>
            <person name="Szeto E."/>
            <person name="Ivanova N."/>
            <person name="Pagani I."/>
            <person name="Pati A."/>
            <person name="Goodwin L."/>
            <person name="Nordberg H.P."/>
            <person name="Cantor M.N."/>
            <person name="Hua S.X."/>
            <person name="Woyke T."/>
            <person name="Kerfeld C.A."/>
        </authorList>
    </citation>
    <scope>NUCLEOTIDE SEQUENCE [LARGE SCALE GENOMIC DNA]</scope>
    <source>
        <strain evidence="2">ATCC 27169 / PCC 6605</strain>
    </source>
</reference>
<gene>
    <name evidence="1" type="ORF">Cha6605_2533</name>
</gene>
<keyword evidence="2" id="KW-1185">Reference proteome</keyword>
<protein>
    <submittedName>
        <fullName evidence="1">Uncharacterized protein</fullName>
    </submittedName>
</protein>
<dbReference type="Proteomes" id="UP000010366">
    <property type="component" value="Chromosome"/>
</dbReference>
<sequence>MQSDLLNLCSQARQFLEPRWLLLHQSWGDPQPKTTSEYMCRYTSIFLKAILNVGNCPSWRLVAGRPIAREYEGTQKGCFGFRRSDGLFFDHCWVQSSNLIVDITADQFEDKAIIITPIGDSRYCPNLEEANFYDDITKLSHRPQKWLREWNEDIAELI</sequence>
<dbReference type="HOGENOM" id="CLU_1666257_0_0_3"/>
<accession>K9UH94</accession>
<dbReference type="KEGG" id="cmp:Cha6605_2533"/>
<dbReference type="EMBL" id="CP003600">
    <property type="protein sequence ID" value="AFY93584.1"/>
    <property type="molecule type" value="Genomic_DNA"/>
</dbReference>
<dbReference type="OrthoDB" id="573272at2"/>
<organism evidence="1 2">
    <name type="scientific">Chamaesiphon minutus (strain ATCC 27169 / PCC 6605)</name>
    <dbReference type="NCBI Taxonomy" id="1173020"/>
    <lineage>
        <taxon>Bacteria</taxon>
        <taxon>Bacillati</taxon>
        <taxon>Cyanobacteriota</taxon>
        <taxon>Cyanophyceae</taxon>
        <taxon>Gomontiellales</taxon>
        <taxon>Chamaesiphonaceae</taxon>
        <taxon>Chamaesiphon</taxon>
    </lineage>
</organism>